<sequence length="3396" mass="385157">MEEADFCSVWEAQNKALLLAEALRSNAFDVDFDKRAKTWVTYAIADDSALTSIPSSPFCKVFTSGKPVGHAPDGTLEPSGPNQPEPRSDRPLNRPPPTAEFPALIHHVWQRLLEEGVSETDEEGPVCHLNSYYISHLTAQRQEHGRPVRFNGNFRNWQREVPLVWADQFDPNRDYEVIFVVPEPPVTVQRDTVGTILIIQHPDETRAACLTTAWIPDVPTFQTIQIAHSFRTTIDRNQLLQHGGVLELCNDRHDRGFGVCRVCVGRIEYPLHRPVRIHDGLGLLLDVPPPMPPREWENYLVERIRLQAAEIPRFFEEDEDALNLMARSHTASLNTGGRGTDVPGDDMLTSDSGTGTSSLTSDPYWQAVRVFTLDRQEVDLEVPWHDGRELYHRVARHFHIEPSQVDWIYTIAHGPEDLASNDQVGLLLRQRHDLPEAAILRLTLVDVEYKQDRFGPATLIDRRARWIPRRITRSSLIRLLGYEGHCSEDPSRCWLWIDNTRVPFELPPEEQLRITHGDYIRLAVPAFPDRSLCDTGENPLPPDLNATHDLMLATVDDVQIDDNMQEIFDGVVEFGIVTMSTETEDDTGFLQLDANTHHLGPQHEQGPPSFHSCLVSNPGIVNRAPDRLLPEGRLHDRWAPLRDLWNQPRLQVRGLQNEPVIHFETWYLSSRGFARCSTSRRVALGDDFHRWIAHLRSTWRDRVNPRRPAELIIAQPSTIGEPGGGHLILTQDVATEERATLFSVYWTSHHRLQDRSAELVSRRFSRDDVLQQSELHLLCRLGRLRCRVAVGAHTIEADEVWPIQPGTHFDIFTDTPFQEEVFDVNEDQVTFMQSTNSVGTTPTTSPRPHADQGCAPFLFNADAPAWSPTIPAITTMHETIQDLYALWRARTFSWEGEERTGLVITWYVDQQDPDRRVCNRPRPVRLTSTYHTWEQQIQQAWQDTLLAHEPCHLAIVSPAPPHMETEVVAHIILVQRPADTFCTSLLTIYDHTIPQVGTTQQLALTTHEHIFLEQLIHSLGRTNQCLMAGATHQCQAWYGSMRLILGTPLQGRDGYGLVLLFNMRPPAAAGMAMLQTQASRKRAVDERLTHGQVAHTHGPQLPHRICLEELIEEPGPALHLVPYKILWDVPSLERPKELFLMDGAMEHDVEQALADQHLQTHAYQMGRTGQFFCVPMAWNPPEDQFHYLYVNPHDTDAESAFLHMEKRPLHELDHMQLLHRIGYTRAVILDMHCLRSRLTRILYHNNSPALEHMISQHKIKRANAWPSEQATTRVGPMIDLQHLQRRTSSMVLEIDVELIQDFFHSATDLLCPWFSHLDLPETTCTALASMPTDPDWEKLDRLIIYTDGSSQGQLRRRPPLWAEEHASTDAWAFLVLGERYARPDEAGALYFIGWQAHNVVYRADTTHHLGTSDLGSEHAEREGMFWAGLWRLACNSTLPTIFRPDSLSTAQQAMGESGTNHATAPYVALRSTFQALQSGLGEGLQVDPVRSHMNEPWNDMVDFLAKHQAKHDQKLTRQDVDLRKLQPFLPYFWMLLDKRSGLPDLCLEGFEVMPPDLPPSCRPSTKPHHDSIAGIGRLDVSLLSVNVMSLYKGPDGVSGKLHYLRRQVIDLKFNFVGIQEARSEAGRTCVDNLIRFASGAVNGQLGVELWVNLNQPFIRTTDDPSQVVYFGTDNFQVVHADPRRLLIRVSHPSWKCILFVGHGPHTGRPDDERSQWWKETIALVRHYRRGMPVFAFLDANARTGPSMPPHILEIDDVENANTALFREFLCAHDLALPSTSSCHRGDQATWFAPNGGQGQRIDYIALPVHFRTACAFSCVVETLDLGNARDDHFGVGVQLSWDDIVHNLKNPKDSKTKHRFDRAKIGLPQTTGLLDQVQPRPWSCDIQTHVTHFNQEVLGNLERTCKPAHSKPKKPYISDETWAIRSEKLELRSRLKDSSKQHRLHLLRKILKAWSSDAPIEEDVMLADWRFQTTWYCRSIRLYVRFHQLGKRLRQCLRSERQRHLDQVLNTLDANAATGEILHRLKPFIGPTNLKKLHARTLPMVRKPDGEVCETREEARDRWISFFGQMEGGQRISLDDQWTQWREGLLQFQQTPDLAMTLQDIPSLVELEQAYRRVSLGKATGLDGVPSELCHYFPRDMARLTYAMMMKACIHGQEAVTHKGGRLVHVYKNKGDPRECSSHRSLLISSHVGKTLHRALRQHHYRLYASYQQGQQVGGRQKMPVGGALHMSRAYLRLQREAKRPSAMIFLDLTEAFYRVVRPLAVGGRLSDQCIEHMIVRLGLQPSDLEELYTHLRSPSALELAGAPAHVQNLLKAIHHDTWFVVDDQEDVVRTELGSRPGDGFADVIFGFLWGKLLRQLERELVTLDILDHFPQEHGLAWNTGAHDAHRSDEDILQATGLPQPAELLRRARLRYLGTLYQAGDSICWGLINQDAGWLALLRTDLEWLWAQLENSTSLGHPGEHFAAWEEIILHYPGYWKKLINRGIRHASQQRRKEHIVASFHRRIFLYLENVGAIDHTLLRQAPSVAMGHFGCMQCNQKFLSRAGEGAHLFKRHGICAEARSLFDGTSCPCCLRNYHSYSRVLAHLRHAHACRRTLVARGTRCTPVAGQGSKTDDQLLAANDGALPFLQAQGPSQPTGALQDFLDFDLETYEASYEAILNSDTVDNAMGAVREVVTSRPISWTRCRRTLEQLRGDLTEEHLGDVAISLTALQQMLQELADPYAWNFLADDERSFKGKLGDHVQFWEARAQHLVEEGLRFWPFHRPRWLGTVTKDGLPPFGACCHNVQFLPFLPDICDFDDPVLIPPSPRLAKVQRGGAALAALPSALPEANGFVALVADAPMPLDPLEGARLPGFGDQLMHLSRWRLPGPVAGPSSLDVYVGFEYLCPLGHRFFAPPPKYSGLESEGKRRGRRKEQGPSLDEGDLQSIPLCGYRLYVFCVQHRRHKGRNRSDPPCVAQLMRIWVQTPRRREVIEAEPRVQMVDVKGEAGPDGRAPEVVMTGGKVVLPPGMLVQLVLPSAYYRALSLAVGWGCGNPYGFSEEGASGDLPSFWELSSEAVVTISIDPAPSIVIRDVTTVCAHINLAAISKEVSLFFSDMAGFTSIVEQLVPEQTLVLLSRYFNDMSKIIESFDGVVIEFIGDAILAVFGAPAKVRDHALACVRATLKMQRGVQKINHWSQKKGLPHVSIRCGIHSGWVSVGNLGFHSRLKFGVIGENANVPAKLEELNKTYGTPNLISEATYNRLPGEDFIVRPIDYVDIWHDEGLQEPVYEVMSYLGGARPSWRYNLRHDLAQKYKHALSYYENRNFDKAEAIFREVSLQMGQHFGTFDKPSVVMRKRANYYQRNPPPAHWKGIWTLPREPNESVAGWKRNGGKMAWEGVVWLEMVYVDMVRYD</sequence>
<dbReference type="Pfam" id="PF10220">
    <property type="entry name" value="Smg8_Smg9"/>
    <property type="match status" value="1"/>
</dbReference>
<evidence type="ECO:0000259" key="2">
    <source>
        <dbReference type="PROSITE" id="PS50125"/>
    </source>
</evidence>
<dbReference type="PROSITE" id="PS50125">
    <property type="entry name" value="GUANYLATE_CYCLASE_2"/>
    <property type="match status" value="1"/>
</dbReference>
<evidence type="ECO:0000313" key="3">
    <source>
        <dbReference type="EMBL" id="CAI3990583.1"/>
    </source>
</evidence>
<name>A0A9P1CGF7_9DINO</name>
<dbReference type="OrthoDB" id="415871at2759"/>
<feature type="region of interest" description="Disordered" evidence="1">
    <location>
        <begin position="69"/>
        <end position="97"/>
    </location>
</feature>
<dbReference type="SUPFAM" id="SSF55073">
    <property type="entry name" value="Nucleotide cyclase"/>
    <property type="match status" value="1"/>
</dbReference>
<dbReference type="EMBL" id="CAMXCT020001491">
    <property type="protein sequence ID" value="CAL1143958.1"/>
    <property type="molecule type" value="Genomic_DNA"/>
</dbReference>
<evidence type="ECO:0000313" key="5">
    <source>
        <dbReference type="Proteomes" id="UP001152797"/>
    </source>
</evidence>
<dbReference type="SMART" id="SM00044">
    <property type="entry name" value="CYCc"/>
    <property type="match status" value="1"/>
</dbReference>
<dbReference type="Gene3D" id="3.30.70.1230">
    <property type="entry name" value="Nucleotide cyclase"/>
    <property type="match status" value="1"/>
</dbReference>
<evidence type="ECO:0000256" key="1">
    <source>
        <dbReference type="SAM" id="MobiDB-lite"/>
    </source>
</evidence>
<dbReference type="GO" id="GO:0000184">
    <property type="term" value="P:nuclear-transcribed mRNA catabolic process, nonsense-mediated decay"/>
    <property type="evidence" value="ECO:0007669"/>
    <property type="project" value="InterPro"/>
</dbReference>
<dbReference type="InterPro" id="IPR001054">
    <property type="entry name" value="A/G_cyclase"/>
</dbReference>
<dbReference type="InterPro" id="IPR029787">
    <property type="entry name" value="Nucleotide_cyclase"/>
</dbReference>
<dbReference type="PANTHER" id="PTHR43081">
    <property type="entry name" value="ADENYLATE CYCLASE, TERMINAL-DIFFERENTIATION SPECIFIC-RELATED"/>
    <property type="match status" value="1"/>
</dbReference>
<dbReference type="InterPro" id="IPR036691">
    <property type="entry name" value="Endo/exonu/phosph_ase_sf"/>
</dbReference>
<dbReference type="EMBL" id="CAMXCT010001491">
    <property type="protein sequence ID" value="CAI3990583.1"/>
    <property type="molecule type" value="Genomic_DNA"/>
</dbReference>
<dbReference type="Pfam" id="PF00211">
    <property type="entry name" value="Guanylate_cyc"/>
    <property type="match status" value="1"/>
</dbReference>
<dbReference type="InterPro" id="IPR013087">
    <property type="entry name" value="Znf_C2H2_type"/>
</dbReference>
<feature type="region of interest" description="Disordered" evidence="1">
    <location>
        <begin position="332"/>
        <end position="357"/>
    </location>
</feature>
<dbReference type="SUPFAM" id="SSF56219">
    <property type="entry name" value="DNase I-like"/>
    <property type="match status" value="1"/>
</dbReference>
<dbReference type="PANTHER" id="PTHR43081:SF1">
    <property type="entry name" value="ADENYLATE CYCLASE, TERMINAL-DIFFERENTIATION SPECIFIC"/>
    <property type="match status" value="1"/>
</dbReference>
<dbReference type="GO" id="GO:0035556">
    <property type="term" value="P:intracellular signal transduction"/>
    <property type="evidence" value="ECO:0007669"/>
    <property type="project" value="InterPro"/>
</dbReference>
<reference evidence="4" key="2">
    <citation type="submission" date="2024-04" db="EMBL/GenBank/DDBJ databases">
        <authorList>
            <person name="Chen Y."/>
            <person name="Shah S."/>
            <person name="Dougan E. K."/>
            <person name="Thang M."/>
            <person name="Chan C."/>
        </authorList>
    </citation>
    <scope>NUCLEOTIDE SEQUENCE [LARGE SCALE GENOMIC DNA]</scope>
</reference>
<feature type="domain" description="Guanylate cyclase" evidence="2">
    <location>
        <begin position="3094"/>
        <end position="3226"/>
    </location>
</feature>
<proteinExistence type="predicted"/>
<feature type="region of interest" description="Disordered" evidence="1">
    <location>
        <begin position="2903"/>
        <end position="2924"/>
    </location>
</feature>
<dbReference type="InterPro" id="IPR050697">
    <property type="entry name" value="Adenylyl/Guanylyl_Cyclase_3/4"/>
</dbReference>
<dbReference type="CDD" id="cd07302">
    <property type="entry name" value="CHD"/>
    <property type="match status" value="1"/>
</dbReference>
<evidence type="ECO:0000313" key="4">
    <source>
        <dbReference type="EMBL" id="CAL1143958.1"/>
    </source>
</evidence>
<dbReference type="Gene3D" id="3.60.10.10">
    <property type="entry name" value="Endonuclease/exonuclease/phosphatase"/>
    <property type="match status" value="1"/>
</dbReference>
<accession>A0A9P1CGF7</accession>
<dbReference type="EMBL" id="CAMXCT030001491">
    <property type="protein sequence ID" value="CAL4777895.1"/>
    <property type="molecule type" value="Genomic_DNA"/>
</dbReference>
<comment type="caution">
    <text evidence="3">The sequence shown here is derived from an EMBL/GenBank/DDBJ whole genome shotgun (WGS) entry which is preliminary data.</text>
</comment>
<keyword evidence="5" id="KW-1185">Reference proteome</keyword>
<reference evidence="3" key="1">
    <citation type="submission" date="2022-10" db="EMBL/GenBank/DDBJ databases">
        <authorList>
            <person name="Chen Y."/>
            <person name="Dougan E. K."/>
            <person name="Chan C."/>
            <person name="Rhodes N."/>
            <person name="Thang M."/>
        </authorList>
    </citation>
    <scope>NUCLEOTIDE SEQUENCE</scope>
</reference>
<organism evidence="3">
    <name type="scientific">Cladocopium goreaui</name>
    <dbReference type="NCBI Taxonomy" id="2562237"/>
    <lineage>
        <taxon>Eukaryota</taxon>
        <taxon>Sar</taxon>
        <taxon>Alveolata</taxon>
        <taxon>Dinophyceae</taxon>
        <taxon>Suessiales</taxon>
        <taxon>Symbiodiniaceae</taxon>
        <taxon>Cladocopium</taxon>
    </lineage>
</organism>
<protein>
    <recommendedName>
        <fullName evidence="2">Guanylate cyclase domain-containing protein</fullName>
    </recommendedName>
</protein>
<dbReference type="PROSITE" id="PS00028">
    <property type="entry name" value="ZINC_FINGER_C2H2_1"/>
    <property type="match status" value="2"/>
</dbReference>
<dbReference type="GO" id="GO:0009190">
    <property type="term" value="P:cyclic nucleotide biosynthetic process"/>
    <property type="evidence" value="ECO:0007669"/>
    <property type="project" value="InterPro"/>
</dbReference>
<feature type="compositionally biased region" description="Low complexity" evidence="1">
    <location>
        <begin position="345"/>
        <end position="357"/>
    </location>
</feature>
<gene>
    <name evidence="3" type="ORF">C1SCF055_LOCUS17560</name>
</gene>
<dbReference type="Proteomes" id="UP001152797">
    <property type="component" value="Unassembled WGS sequence"/>
</dbReference>
<dbReference type="InterPro" id="IPR019354">
    <property type="entry name" value="SMG8-like"/>
</dbReference>